<dbReference type="InterPro" id="IPR046797">
    <property type="entry name" value="PDDEXK_12"/>
</dbReference>
<comment type="caution">
    <text evidence="3">The sequence shown here is derived from an EMBL/GenBank/DDBJ whole genome shotgun (WGS) entry which is preliminary data.</text>
</comment>
<dbReference type="Proteomes" id="UP001166286">
    <property type="component" value="Unassembled WGS sequence"/>
</dbReference>
<protein>
    <recommendedName>
        <fullName evidence="2">PD-(D/E)XK nuclease-like domain-containing protein</fullName>
    </recommendedName>
</protein>
<evidence type="ECO:0000256" key="1">
    <source>
        <dbReference type="SAM" id="MobiDB-lite"/>
    </source>
</evidence>
<organism evidence="3 4">
    <name type="scientific">Cladonia borealis</name>
    <dbReference type="NCBI Taxonomy" id="184061"/>
    <lineage>
        <taxon>Eukaryota</taxon>
        <taxon>Fungi</taxon>
        <taxon>Dikarya</taxon>
        <taxon>Ascomycota</taxon>
        <taxon>Pezizomycotina</taxon>
        <taxon>Lecanoromycetes</taxon>
        <taxon>OSLEUM clade</taxon>
        <taxon>Lecanoromycetidae</taxon>
        <taxon>Lecanorales</taxon>
        <taxon>Lecanorineae</taxon>
        <taxon>Cladoniaceae</taxon>
        <taxon>Cladonia</taxon>
    </lineage>
</organism>
<gene>
    <name evidence="3" type="ORF">JMJ35_006616</name>
</gene>
<dbReference type="EMBL" id="JAFEKC020000014">
    <property type="protein sequence ID" value="KAK0511064.1"/>
    <property type="molecule type" value="Genomic_DNA"/>
</dbReference>
<dbReference type="AlphaFoldDB" id="A0AA39V4B7"/>
<accession>A0AA39V4B7</accession>
<name>A0AA39V4B7_9LECA</name>
<keyword evidence="4" id="KW-1185">Reference proteome</keyword>
<sequence length="566" mass="63665">MVKYRPVLEELREQHASEETGDSIPVWLDTLCNSPSLSKNSLPPASPPRSSASSPPATPPHLRTRRGRLHRKPLQTSKGNQGPPRLSLKRKMPNRDDDAEEKLPRELRDRATLKMPAKLRDGKEQVLHSHTIPVGGSGSPQKQQARGGRGGATSGQGHTIGSGQHLAGRGLVPYDIAPRNPTTPMKGQGRGSRSPTRRPQSPSKSSHASDRTGWMGRLEPGVQFLSPEECLMDREVREVTASARTFWLDYIRSDTNDEFIPNYFREEIIRQEMTPHKTKKRMPKDSFTDLKDGWYGNFHEKELDFLFNEACDVMKMARAYRNTRCTEAHWMAVVVHPLLRVLRRLAKYKNVDGFEKLEVADMTSVNLNTYHAPKDPNNDSKPLNKRIDGALGLSLTPVQRDFLIKASYNDAAPSINPINGEFGAFNPFFAHIEIKLPYTDRAPGPQLGTWAAAEFSKRELEGYSLDMPIASISIIGDNWELWVAYPEGFGEGVREDVAYGPCVLMGPVPIGNTTGVRGIFEILQYLCQCADWGLSEYRAWFEREILRRYGWVPEGEKVEGKRKKKA</sequence>
<feature type="compositionally biased region" description="Low complexity" evidence="1">
    <location>
        <begin position="191"/>
        <end position="206"/>
    </location>
</feature>
<feature type="compositionally biased region" description="Gly residues" evidence="1">
    <location>
        <begin position="147"/>
        <end position="160"/>
    </location>
</feature>
<feature type="domain" description="PD-(D/E)XK nuclease-like" evidence="2">
    <location>
        <begin position="293"/>
        <end position="538"/>
    </location>
</feature>
<feature type="compositionally biased region" description="Low complexity" evidence="1">
    <location>
        <begin position="33"/>
        <end position="55"/>
    </location>
</feature>
<evidence type="ECO:0000313" key="4">
    <source>
        <dbReference type="Proteomes" id="UP001166286"/>
    </source>
</evidence>
<reference evidence="3" key="1">
    <citation type="submission" date="2023-03" db="EMBL/GenBank/DDBJ databases">
        <title>Complete genome of Cladonia borealis.</title>
        <authorList>
            <person name="Park H."/>
        </authorList>
    </citation>
    <scope>NUCLEOTIDE SEQUENCE</scope>
    <source>
        <strain evidence="3">ANT050790</strain>
    </source>
</reference>
<feature type="compositionally biased region" description="Basic residues" evidence="1">
    <location>
        <begin position="62"/>
        <end position="73"/>
    </location>
</feature>
<proteinExistence type="predicted"/>
<evidence type="ECO:0000259" key="2">
    <source>
        <dbReference type="Pfam" id="PF20516"/>
    </source>
</evidence>
<dbReference type="Pfam" id="PF20516">
    <property type="entry name" value="PDDEXK_12"/>
    <property type="match status" value="1"/>
</dbReference>
<feature type="region of interest" description="Disordered" evidence="1">
    <location>
        <begin position="13"/>
        <end position="215"/>
    </location>
</feature>
<evidence type="ECO:0000313" key="3">
    <source>
        <dbReference type="EMBL" id="KAK0511064.1"/>
    </source>
</evidence>
<feature type="compositionally biased region" description="Basic and acidic residues" evidence="1">
    <location>
        <begin position="93"/>
        <end position="127"/>
    </location>
</feature>